<sequence>MQKPLLSLVALMTLTVSATAQQPGKITSGATGVMVDGKPAARVGDTTTDGKIIEGAKGVYINGKPAAVVGGSTECGGKTISGSTGVFINGKPMARAGDSTSGCK</sequence>
<dbReference type="STRING" id="943830.A4A58_21855"/>
<dbReference type="InterPro" id="IPR008727">
    <property type="entry name" value="PAAR_motif"/>
</dbReference>
<proteinExistence type="predicted"/>
<protein>
    <submittedName>
        <fullName evidence="1">Uncharacterized protein</fullName>
    </submittedName>
</protein>
<evidence type="ECO:0000313" key="2">
    <source>
        <dbReference type="Proteomes" id="UP000076574"/>
    </source>
</evidence>
<dbReference type="Pfam" id="PF05488">
    <property type="entry name" value="PAAR_motif"/>
    <property type="match status" value="1"/>
</dbReference>
<keyword evidence="2" id="KW-1185">Reference proteome</keyword>
<name>A0A164AAR0_9BRAD</name>
<gene>
    <name evidence="1" type="ORF">A4A58_21855</name>
</gene>
<dbReference type="Gene3D" id="2.60.200.60">
    <property type="match status" value="3"/>
</dbReference>
<reference evidence="1 2" key="1">
    <citation type="submission" date="2016-03" db="EMBL/GenBank/DDBJ databases">
        <title>Microsymbionts genomes from the relict species Vavilovia formosa (Stev.) Fed.</title>
        <authorList>
            <person name="Kopat V."/>
            <person name="Chirak E."/>
            <person name="Kimeklis A."/>
            <person name="Andronov E."/>
        </authorList>
    </citation>
    <scope>NUCLEOTIDE SEQUENCE [LARGE SCALE GENOMIC DNA]</scope>
    <source>
        <strain evidence="1 2">Vaf07</strain>
    </source>
</reference>
<comment type="caution">
    <text evidence="1">The sequence shown here is derived from an EMBL/GenBank/DDBJ whole genome shotgun (WGS) entry which is preliminary data.</text>
</comment>
<dbReference type="AlphaFoldDB" id="A0A164AAR0"/>
<organism evidence="1 2">
    <name type="scientific">Tardiphaga robiniae</name>
    <dbReference type="NCBI Taxonomy" id="943830"/>
    <lineage>
        <taxon>Bacteria</taxon>
        <taxon>Pseudomonadati</taxon>
        <taxon>Pseudomonadota</taxon>
        <taxon>Alphaproteobacteria</taxon>
        <taxon>Hyphomicrobiales</taxon>
        <taxon>Nitrobacteraceae</taxon>
        <taxon>Tardiphaga</taxon>
    </lineage>
</organism>
<accession>A0A164AAR0</accession>
<evidence type="ECO:0000313" key="1">
    <source>
        <dbReference type="EMBL" id="KZD24519.1"/>
    </source>
</evidence>
<dbReference type="RefSeq" id="WP_068730830.1">
    <property type="nucleotide sequence ID" value="NZ_JABMCJ010000079.1"/>
</dbReference>
<dbReference type="OrthoDB" id="9807902at2"/>
<dbReference type="EMBL" id="LVYV01000003">
    <property type="protein sequence ID" value="KZD24519.1"/>
    <property type="molecule type" value="Genomic_DNA"/>
</dbReference>
<dbReference type="Proteomes" id="UP000076574">
    <property type="component" value="Unassembled WGS sequence"/>
</dbReference>